<evidence type="ECO:0008006" key="2">
    <source>
        <dbReference type="Google" id="ProtNLM"/>
    </source>
</evidence>
<proteinExistence type="predicted"/>
<gene>
    <name evidence="1" type="ORF">K9W46_04445</name>
</gene>
<reference evidence="1" key="1">
    <citation type="journal article" date="2022" name="Nat. Microbiol.">
        <title>Unique mobile elements and scalable gene flow at the prokaryote-eukaryote boundary revealed by circularized Asgard archaea genomes.</title>
        <authorList>
            <person name="Wu F."/>
            <person name="Speth D.R."/>
            <person name="Philosof A."/>
            <person name="Cremiere A."/>
            <person name="Narayanan A."/>
            <person name="Barco R.A."/>
            <person name="Connon S.A."/>
            <person name="Amend J.P."/>
            <person name="Antoshechkin I.A."/>
            <person name="Orphan V.J."/>
        </authorList>
    </citation>
    <scope>NUCLEOTIDE SEQUENCE</scope>
    <source>
        <strain evidence="1">PR6</strain>
    </source>
</reference>
<evidence type="ECO:0000313" key="1">
    <source>
        <dbReference type="EMBL" id="UJG44434.1"/>
    </source>
</evidence>
<organism evidence="1">
    <name type="scientific">Candidatus Heimdallarchaeum endolithica</name>
    <dbReference type="NCBI Taxonomy" id="2876572"/>
    <lineage>
        <taxon>Archaea</taxon>
        <taxon>Promethearchaeati</taxon>
        <taxon>Candidatus Heimdallarchaeota</taxon>
        <taxon>Candidatus Heimdallarchaeia (ex Rinke et al. 2021) (nom. nud.)</taxon>
        <taxon>Candidatus Heimdallarchaeales</taxon>
        <taxon>Candidatus Heimdallarchaeaceae</taxon>
        <taxon>Candidatus Heimdallarchaeum</taxon>
    </lineage>
</organism>
<protein>
    <recommendedName>
        <fullName evidence="2">DUF5678 domain-containing protein</fullName>
    </recommendedName>
</protein>
<dbReference type="Proteomes" id="UP001200513">
    <property type="component" value="Chromosome"/>
</dbReference>
<name>A0A9Y1BU41_9ARCH</name>
<accession>A0A9Y1BU41</accession>
<sequence>MKMKNDYNLATIEILRAKYPEQYIVIDSNYNVVAVFKTVEELYKSPLLSSETRIIAPKKIVKFDTAKRRQFGWYMKRRNVEG</sequence>
<dbReference type="AlphaFoldDB" id="A0A9Y1BU41"/>
<dbReference type="EMBL" id="CP084167">
    <property type="protein sequence ID" value="UJG44434.1"/>
    <property type="molecule type" value="Genomic_DNA"/>
</dbReference>